<organism evidence="8 9">
    <name type="scientific">Mya arenaria</name>
    <name type="common">Soft-shell clam</name>
    <dbReference type="NCBI Taxonomy" id="6604"/>
    <lineage>
        <taxon>Eukaryota</taxon>
        <taxon>Metazoa</taxon>
        <taxon>Spiralia</taxon>
        <taxon>Lophotrochozoa</taxon>
        <taxon>Mollusca</taxon>
        <taxon>Bivalvia</taxon>
        <taxon>Autobranchia</taxon>
        <taxon>Heteroconchia</taxon>
        <taxon>Euheterodonta</taxon>
        <taxon>Imparidentia</taxon>
        <taxon>Neoheterodontei</taxon>
        <taxon>Myida</taxon>
        <taxon>Myoidea</taxon>
        <taxon>Myidae</taxon>
        <taxon>Mya</taxon>
    </lineage>
</organism>
<dbReference type="SUPFAM" id="SSF103473">
    <property type="entry name" value="MFS general substrate transporter"/>
    <property type="match status" value="1"/>
</dbReference>
<dbReference type="EMBL" id="CP111013">
    <property type="protein sequence ID" value="WAQ95459.1"/>
    <property type="molecule type" value="Genomic_DNA"/>
</dbReference>
<keyword evidence="9" id="KW-1185">Reference proteome</keyword>
<feature type="transmembrane region" description="Helical" evidence="6">
    <location>
        <begin position="378"/>
        <end position="399"/>
    </location>
</feature>
<feature type="transmembrane region" description="Helical" evidence="6">
    <location>
        <begin position="181"/>
        <end position="203"/>
    </location>
</feature>
<evidence type="ECO:0000256" key="2">
    <source>
        <dbReference type="ARBA" id="ARBA00022692"/>
    </source>
</evidence>
<feature type="domain" description="Major facilitator superfamily (MFS) profile" evidence="7">
    <location>
        <begin position="62"/>
        <end position="438"/>
    </location>
</feature>
<feature type="region of interest" description="Disordered" evidence="5">
    <location>
        <begin position="1"/>
        <end position="48"/>
    </location>
</feature>
<evidence type="ECO:0000256" key="5">
    <source>
        <dbReference type="SAM" id="MobiDB-lite"/>
    </source>
</evidence>
<evidence type="ECO:0000256" key="1">
    <source>
        <dbReference type="ARBA" id="ARBA00004141"/>
    </source>
</evidence>
<dbReference type="PANTHER" id="PTHR24064">
    <property type="entry name" value="SOLUTE CARRIER FAMILY 22 MEMBER"/>
    <property type="match status" value="1"/>
</dbReference>
<dbReference type="InterPro" id="IPR005828">
    <property type="entry name" value="MFS_sugar_transport-like"/>
</dbReference>
<feature type="transmembrane region" description="Helical" evidence="6">
    <location>
        <begin position="54"/>
        <end position="72"/>
    </location>
</feature>
<evidence type="ECO:0000256" key="4">
    <source>
        <dbReference type="ARBA" id="ARBA00023136"/>
    </source>
</evidence>
<evidence type="ECO:0000259" key="7">
    <source>
        <dbReference type="PROSITE" id="PS50850"/>
    </source>
</evidence>
<protein>
    <submittedName>
        <fullName evidence="8">S22A4-like protein</fullName>
    </submittedName>
</protein>
<proteinExistence type="predicted"/>
<reference evidence="8" key="1">
    <citation type="submission" date="2022-11" db="EMBL/GenBank/DDBJ databases">
        <title>Centuries of genome instability and evolution in soft-shell clam transmissible cancer (bioRxiv).</title>
        <authorList>
            <person name="Hart S.F.M."/>
            <person name="Yonemitsu M.A."/>
            <person name="Giersch R.M."/>
            <person name="Beal B.F."/>
            <person name="Arriagada G."/>
            <person name="Davis B.W."/>
            <person name="Ostrander E.A."/>
            <person name="Goff S.P."/>
            <person name="Metzger M.J."/>
        </authorList>
    </citation>
    <scope>NUCLEOTIDE SEQUENCE</scope>
    <source>
        <strain evidence="8">MELC-2E11</strain>
        <tissue evidence="8">Siphon/mantle</tissue>
    </source>
</reference>
<keyword evidence="3 6" id="KW-1133">Transmembrane helix</keyword>
<feature type="transmembrane region" description="Helical" evidence="6">
    <location>
        <begin position="239"/>
        <end position="258"/>
    </location>
</feature>
<keyword evidence="4 6" id="KW-0472">Membrane</keyword>
<comment type="subcellular location">
    <subcellularLocation>
        <location evidence="1">Membrane</location>
        <topology evidence="1">Multi-pass membrane protein</topology>
    </subcellularLocation>
</comment>
<evidence type="ECO:0000313" key="9">
    <source>
        <dbReference type="Proteomes" id="UP001164746"/>
    </source>
</evidence>
<feature type="transmembrane region" description="Helical" evidence="6">
    <location>
        <begin position="406"/>
        <end position="426"/>
    </location>
</feature>
<feature type="transmembrane region" description="Helical" evidence="6">
    <location>
        <begin position="209"/>
        <end position="227"/>
    </location>
</feature>
<feature type="transmembrane region" description="Helical" evidence="6">
    <location>
        <begin position="346"/>
        <end position="366"/>
    </location>
</feature>
<keyword evidence="2 6" id="KW-0812">Transmembrane</keyword>
<accession>A0ABY7DCR7</accession>
<sequence length="438" mass="49466">MGESSETSSAPETETFLHENQRSFDVSNDAVTHDNKKSGKPAGDSDDDLTPDDILLQLGGCGLFQILLALIIQSMKTVICWGIGGNSFFAYVPKWRCTDVDDVMNISSTVSPLTTMAINVTDTTNTTAYWNQQCQLPNGTHCSNFEFESSMHTLVSEMVGMMVGSFVVGHLADMFGRKKPFVLSMAIICLSTIICYFSVHWIMFATARFFFGIGASFFMSIYCILQGEHMLSKWRSTTISFPSWALELNLFSLVVFLLHDWEHVTLIMAFLAAIYLLTWFFIPESFRWLVARNKIKEARLVVNQMAKWNKRPVVNFERMVRSVEKSLSGDEDAKYSVIVLFRKRPLLRLTVPLMLSWLTLGVIGYGVGFGVKEFSGNFYLNLFLFALASIPFKLISIYLQEVLVPGLLYIMIALLSFISIMCIISLPETNHRMLKGNK</sequence>
<dbReference type="Gene3D" id="1.20.1250.20">
    <property type="entry name" value="MFS general substrate transporter like domains"/>
    <property type="match status" value="1"/>
</dbReference>
<feature type="transmembrane region" description="Helical" evidence="6">
    <location>
        <begin position="264"/>
        <end position="282"/>
    </location>
</feature>
<dbReference type="Proteomes" id="UP001164746">
    <property type="component" value="Chromosome 2"/>
</dbReference>
<dbReference type="InterPro" id="IPR036259">
    <property type="entry name" value="MFS_trans_sf"/>
</dbReference>
<evidence type="ECO:0000256" key="3">
    <source>
        <dbReference type="ARBA" id="ARBA00022989"/>
    </source>
</evidence>
<dbReference type="PROSITE" id="PS50850">
    <property type="entry name" value="MFS"/>
    <property type="match status" value="1"/>
</dbReference>
<feature type="compositionally biased region" description="Low complexity" evidence="5">
    <location>
        <begin position="1"/>
        <end position="14"/>
    </location>
</feature>
<gene>
    <name evidence="8" type="ORF">MAR_028149</name>
</gene>
<evidence type="ECO:0000313" key="8">
    <source>
        <dbReference type="EMBL" id="WAQ95459.1"/>
    </source>
</evidence>
<name>A0ABY7DCR7_MYAAR</name>
<evidence type="ECO:0000256" key="6">
    <source>
        <dbReference type="SAM" id="Phobius"/>
    </source>
</evidence>
<dbReference type="InterPro" id="IPR020846">
    <property type="entry name" value="MFS_dom"/>
</dbReference>
<dbReference type="Pfam" id="PF00083">
    <property type="entry name" value="Sugar_tr"/>
    <property type="match status" value="1"/>
</dbReference>